<dbReference type="SUPFAM" id="SSF52799">
    <property type="entry name" value="(Phosphotyrosine protein) phosphatases II"/>
    <property type="match status" value="1"/>
</dbReference>
<dbReference type="GO" id="GO:0016020">
    <property type="term" value="C:membrane"/>
    <property type="evidence" value="ECO:0007669"/>
    <property type="project" value="UniProtKB-SubCell"/>
</dbReference>
<feature type="domain" description="Fibronectin type-III" evidence="12">
    <location>
        <begin position="224"/>
        <end position="339"/>
    </location>
</feature>
<evidence type="ECO:0000256" key="2">
    <source>
        <dbReference type="ARBA" id="ARBA00009580"/>
    </source>
</evidence>
<keyword evidence="9" id="KW-1133">Transmembrane helix</keyword>
<comment type="subcellular location">
    <subcellularLocation>
        <location evidence="1">Membrane</location>
        <topology evidence="1">Single-pass membrane protein</topology>
    </subcellularLocation>
</comment>
<dbReference type="GO" id="GO:0004725">
    <property type="term" value="F:protein tyrosine phosphatase activity"/>
    <property type="evidence" value="ECO:0007669"/>
    <property type="project" value="UniProtKB-EC"/>
</dbReference>
<name>A0AAN0JLH8_AMPQE</name>
<evidence type="ECO:0000256" key="7">
    <source>
        <dbReference type="ARBA" id="ARBA00023136"/>
    </source>
</evidence>
<protein>
    <recommendedName>
        <fullName evidence="3">protein-tyrosine-phosphatase</fullName>
        <ecNumber evidence="3">3.1.3.48</ecNumber>
    </recommendedName>
</protein>
<keyword evidence="14" id="KW-1185">Reference proteome</keyword>
<evidence type="ECO:0000256" key="8">
    <source>
        <dbReference type="ARBA" id="ARBA00051722"/>
    </source>
</evidence>
<dbReference type="Gene3D" id="3.90.190.10">
    <property type="entry name" value="Protein tyrosine phosphatase superfamily"/>
    <property type="match status" value="1"/>
</dbReference>
<dbReference type="SMART" id="SM00194">
    <property type="entry name" value="PTPc"/>
    <property type="match status" value="1"/>
</dbReference>
<keyword evidence="6" id="KW-0904">Protein phosphatase</keyword>
<dbReference type="SMART" id="SM00404">
    <property type="entry name" value="PTPc_motif"/>
    <property type="match status" value="1"/>
</dbReference>
<dbReference type="InterPro" id="IPR000387">
    <property type="entry name" value="Tyr_Pase_dom"/>
</dbReference>
<dbReference type="PROSITE" id="PS50853">
    <property type="entry name" value="FN3"/>
    <property type="match status" value="1"/>
</dbReference>
<accession>A0AAN0JLH8</accession>
<dbReference type="InterPro" id="IPR003961">
    <property type="entry name" value="FN3_dom"/>
</dbReference>
<dbReference type="RefSeq" id="XP_019857616.1">
    <property type="nucleotide sequence ID" value="XM_020002057.1"/>
</dbReference>
<dbReference type="Pfam" id="PF00102">
    <property type="entry name" value="Y_phosphatase"/>
    <property type="match status" value="1"/>
</dbReference>
<dbReference type="SUPFAM" id="SSF49265">
    <property type="entry name" value="Fibronectin type III"/>
    <property type="match status" value="1"/>
</dbReference>
<dbReference type="InterPro" id="IPR036116">
    <property type="entry name" value="FN3_sf"/>
</dbReference>
<evidence type="ECO:0000259" key="10">
    <source>
        <dbReference type="PROSITE" id="PS50055"/>
    </source>
</evidence>
<keyword evidence="5" id="KW-0378">Hydrolase</keyword>
<evidence type="ECO:0000313" key="14">
    <source>
        <dbReference type="Proteomes" id="UP000007879"/>
    </source>
</evidence>
<dbReference type="FunFam" id="3.90.190.10:FF:000102">
    <property type="entry name" value="Receptor-type tyrosine-protein phosphatase"/>
    <property type="match status" value="1"/>
</dbReference>
<dbReference type="InterPro" id="IPR050348">
    <property type="entry name" value="Protein-Tyr_Phosphatase"/>
</dbReference>
<evidence type="ECO:0000256" key="4">
    <source>
        <dbReference type="ARBA" id="ARBA00022729"/>
    </source>
</evidence>
<proteinExistence type="inferred from homology"/>
<dbReference type="AlphaFoldDB" id="A0AAN0JLH8"/>
<evidence type="ECO:0000256" key="9">
    <source>
        <dbReference type="SAM" id="Phobius"/>
    </source>
</evidence>
<comment type="catalytic activity">
    <reaction evidence="8">
        <text>O-phospho-L-tyrosyl-[protein] + H2O = L-tyrosyl-[protein] + phosphate</text>
        <dbReference type="Rhea" id="RHEA:10684"/>
        <dbReference type="Rhea" id="RHEA-COMP:10136"/>
        <dbReference type="Rhea" id="RHEA-COMP:20101"/>
        <dbReference type="ChEBI" id="CHEBI:15377"/>
        <dbReference type="ChEBI" id="CHEBI:43474"/>
        <dbReference type="ChEBI" id="CHEBI:46858"/>
        <dbReference type="ChEBI" id="CHEBI:61978"/>
        <dbReference type="EC" id="3.1.3.48"/>
    </reaction>
</comment>
<feature type="domain" description="Tyrosine-protein phosphatase" evidence="10">
    <location>
        <begin position="491"/>
        <end position="749"/>
    </location>
</feature>
<dbReference type="PRINTS" id="PR00700">
    <property type="entry name" value="PRTYPHPHTASE"/>
</dbReference>
<organism evidence="13 14">
    <name type="scientific">Amphimedon queenslandica</name>
    <name type="common">Sponge</name>
    <dbReference type="NCBI Taxonomy" id="400682"/>
    <lineage>
        <taxon>Eukaryota</taxon>
        <taxon>Metazoa</taxon>
        <taxon>Porifera</taxon>
        <taxon>Demospongiae</taxon>
        <taxon>Heteroscleromorpha</taxon>
        <taxon>Haplosclerida</taxon>
        <taxon>Niphatidae</taxon>
        <taxon>Amphimedon</taxon>
    </lineage>
</organism>
<feature type="transmembrane region" description="Helical" evidence="9">
    <location>
        <begin position="368"/>
        <end position="392"/>
    </location>
</feature>
<evidence type="ECO:0000313" key="13">
    <source>
        <dbReference type="EnsemblMetazoa" id="XP_019857616.1"/>
    </source>
</evidence>
<dbReference type="SMART" id="SM00060">
    <property type="entry name" value="FN3"/>
    <property type="match status" value="1"/>
</dbReference>
<dbReference type="PROSITE" id="PS50056">
    <property type="entry name" value="TYR_PHOSPHATASE_2"/>
    <property type="match status" value="1"/>
</dbReference>
<keyword evidence="7 9" id="KW-0472">Membrane</keyword>
<dbReference type="GeneID" id="100636504"/>
<evidence type="ECO:0000259" key="12">
    <source>
        <dbReference type="PROSITE" id="PS50853"/>
    </source>
</evidence>
<dbReference type="Gene3D" id="2.60.40.10">
    <property type="entry name" value="Immunoglobulins"/>
    <property type="match status" value="1"/>
</dbReference>
<dbReference type="InterPro" id="IPR029021">
    <property type="entry name" value="Prot-tyrosine_phosphatase-like"/>
</dbReference>
<dbReference type="InterPro" id="IPR016130">
    <property type="entry name" value="Tyr_Pase_AS"/>
</dbReference>
<dbReference type="Proteomes" id="UP000007879">
    <property type="component" value="Unassembled WGS sequence"/>
</dbReference>
<dbReference type="PANTHER" id="PTHR19134:SF562">
    <property type="entry name" value="PROTEIN-TYROSINE-PHOSPHATASE"/>
    <property type="match status" value="1"/>
</dbReference>
<comment type="similarity">
    <text evidence="2">Belongs to the protein-tyrosine phosphatase family.</text>
</comment>
<feature type="domain" description="Tyrosine specific protein phosphatases" evidence="11">
    <location>
        <begin position="668"/>
        <end position="742"/>
    </location>
</feature>
<reference evidence="13" key="2">
    <citation type="submission" date="2024-06" db="UniProtKB">
        <authorList>
            <consortium name="EnsemblMetazoa"/>
        </authorList>
    </citation>
    <scope>IDENTIFICATION</scope>
</reference>
<dbReference type="EC" id="3.1.3.48" evidence="3"/>
<keyword evidence="4" id="KW-0732">Signal</keyword>
<evidence type="ECO:0000256" key="5">
    <source>
        <dbReference type="ARBA" id="ARBA00022801"/>
    </source>
</evidence>
<evidence type="ECO:0000256" key="6">
    <source>
        <dbReference type="ARBA" id="ARBA00022912"/>
    </source>
</evidence>
<dbReference type="InterPro" id="IPR003595">
    <property type="entry name" value="Tyr_Pase_cat"/>
</dbReference>
<dbReference type="InterPro" id="IPR013783">
    <property type="entry name" value="Ig-like_fold"/>
</dbReference>
<evidence type="ECO:0000256" key="3">
    <source>
        <dbReference type="ARBA" id="ARBA00013064"/>
    </source>
</evidence>
<dbReference type="PROSITE" id="PS00383">
    <property type="entry name" value="TYR_PHOSPHATASE_1"/>
    <property type="match status" value="1"/>
</dbReference>
<dbReference type="PROSITE" id="PS50055">
    <property type="entry name" value="TYR_PHOSPHATASE_PTP"/>
    <property type="match status" value="1"/>
</dbReference>
<reference evidence="14" key="1">
    <citation type="journal article" date="2010" name="Nature">
        <title>The Amphimedon queenslandica genome and the evolution of animal complexity.</title>
        <authorList>
            <person name="Srivastava M."/>
            <person name="Simakov O."/>
            <person name="Chapman J."/>
            <person name="Fahey B."/>
            <person name="Gauthier M.E."/>
            <person name="Mitros T."/>
            <person name="Richards G.S."/>
            <person name="Conaco C."/>
            <person name="Dacre M."/>
            <person name="Hellsten U."/>
            <person name="Larroux C."/>
            <person name="Putnam N.H."/>
            <person name="Stanke M."/>
            <person name="Adamska M."/>
            <person name="Darling A."/>
            <person name="Degnan S.M."/>
            <person name="Oakley T.H."/>
            <person name="Plachetzki D.C."/>
            <person name="Zhai Y."/>
            <person name="Adamski M."/>
            <person name="Calcino A."/>
            <person name="Cummins S.F."/>
            <person name="Goodstein D.M."/>
            <person name="Harris C."/>
            <person name="Jackson D.J."/>
            <person name="Leys S.P."/>
            <person name="Shu S."/>
            <person name="Woodcroft B.J."/>
            <person name="Vervoort M."/>
            <person name="Kosik K.S."/>
            <person name="Manning G."/>
            <person name="Degnan B.M."/>
            <person name="Rokhsar D.S."/>
        </authorList>
    </citation>
    <scope>NUCLEOTIDE SEQUENCE [LARGE SCALE GENOMIC DNA]</scope>
</reference>
<dbReference type="EnsemblMetazoa" id="XM_020002057.1">
    <property type="protein sequence ID" value="XP_019857616.1"/>
    <property type="gene ID" value="LOC100636504"/>
</dbReference>
<dbReference type="InterPro" id="IPR000242">
    <property type="entry name" value="PTP_cat"/>
</dbReference>
<keyword evidence="9" id="KW-0812">Transmembrane</keyword>
<dbReference type="KEGG" id="aqu:100636504"/>
<evidence type="ECO:0000256" key="1">
    <source>
        <dbReference type="ARBA" id="ARBA00004167"/>
    </source>
</evidence>
<dbReference type="PANTHER" id="PTHR19134">
    <property type="entry name" value="RECEPTOR-TYPE TYROSINE-PROTEIN PHOSPHATASE"/>
    <property type="match status" value="1"/>
</dbReference>
<sequence length="749" mass="83846">MHDGNCYTNRSYFFDLDIKGASNSIQCVLAGTTTLNGGKWVTNNGSPVDCSTDPLRCNEVSSHNAAVSLYITTGQNIQPTDDGCHYVYSLYIGWVQIKNISVDLPSNITVLPQTYTLHAIRIGYRMPYIKSANWYYESGGTSIELCSVKNNGHYRCSFGDGKATDKNNGKWDYEVTLSVPRKGDTTNEELSPWNSNGDLEYKFFLHVGDVMRNQSITITTSSSPPNNVRGFILNATSIKVNWTTTSETNGYVIEYATGGATRNVVSTREYEISGNCSMVDDDGINIQVFNQYSNFSNSTLTTITGLYSETCYIFSVRAYTDNGYGSWTFITNETLTLPIKPSLTLSSTSLQTMTTTIIPENTSTIVTVGGSGVAVFLIALLLVMIVIIIIFIKRKKSLKIRNYHVSMAMSEIQDIVTENDESDSCQMDRQGPNLYAAIQEVPIPSVYEPTYTDVETAVLSVSNFDPQIPLSLPISLEDLNIHVTSCHSNGFESQYTSLKSEEEKPCIVGYSEENKPFNRFKDITVYDDNRIILATNPNLDMCQREYINANYVDGYSSSKKFIASQGPMKKTLVDFWRLIWQEKPVSIVMVTNLKEGTKNKCELYWPNTLMEHEEFGPFTVLLQSTQTFPDFIIRQLCVTIQDVFNDSHTLTQYHLTSWPDHGVPDHATPLMSLHKQVMATWSPSKGPILVHCSAGVGRTGTFIALDIALEQAKRERVVDIAGIVNRLRQQRMKMVQTLVRIKCISNTLL</sequence>
<dbReference type="Pfam" id="PF00041">
    <property type="entry name" value="fn3"/>
    <property type="match status" value="1"/>
</dbReference>
<evidence type="ECO:0000259" key="11">
    <source>
        <dbReference type="PROSITE" id="PS50056"/>
    </source>
</evidence>
<dbReference type="CDD" id="cd00063">
    <property type="entry name" value="FN3"/>
    <property type="match status" value="1"/>
</dbReference>
<dbReference type="CDD" id="cd00047">
    <property type="entry name" value="PTPc"/>
    <property type="match status" value="1"/>
</dbReference>